<protein>
    <recommendedName>
        <fullName evidence="4">Secreted protein</fullName>
    </recommendedName>
</protein>
<dbReference type="EMBL" id="CADEAL010004050">
    <property type="protein sequence ID" value="CAB1450362.1"/>
    <property type="molecule type" value="Genomic_DNA"/>
</dbReference>
<reference evidence="2" key="1">
    <citation type="submission" date="2020-03" db="EMBL/GenBank/DDBJ databases">
        <authorList>
            <person name="Weist P."/>
        </authorList>
    </citation>
    <scope>NUCLEOTIDE SEQUENCE</scope>
</reference>
<evidence type="ECO:0000313" key="3">
    <source>
        <dbReference type="Proteomes" id="UP001153269"/>
    </source>
</evidence>
<organism evidence="2 3">
    <name type="scientific">Pleuronectes platessa</name>
    <name type="common">European plaice</name>
    <dbReference type="NCBI Taxonomy" id="8262"/>
    <lineage>
        <taxon>Eukaryota</taxon>
        <taxon>Metazoa</taxon>
        <taxon>Chordata</taxon>
        <taxon>Craniata</taxon>
        <taxon>Vertebrata</taxon>
        <taxon>Euteleostomi</taxon>
        <taxon>Actinopterygii</taxon>
        <taxon>Neopterygii</taxon>
        <taxon>Teleostei</taxon>
        <taxon>Neoteleostei</taxon>
        <taxon>Acanthomorphata</taxon>
        <taxon>Carangaria</taxon>
        <taxon>Pleuronectiformes</taxon>
        <taxon>Pleuronectoidei</taxon>
        <taxon>Pleuronectidae</taxon>
        <taxon>Pleuronectes</taxon>
    </lineage>
</organism>
<sequence>MRKASLLLLLLPPDSRQTPGCHYVDKLIGTAWVQLKKNGGSRWLGSRGKGQAGRREGFGKDSKAWIQGQQEGDVALQNCQRQQQGAGTMVQMMPLSKAPYSPNICSPGAVHGRSLLCVSFTRWVKSRESNHRALSATVI</sequence>
<accession>A0A9N7Z5C1</accession>
<evidence type="ECO:0000313" key="2">
    <source>
        <dbReference type="EMBL" id="CAB1450362.1"/>
    </source>
</evidence>
<proteinExistence type="predicted"/>
<evidence type="ECO:0000256" key="1">
    <source>
        <dbReference type="SAM" id="SignalP"/>
    </source>
</evidence>
<keyword evidence="1" id="KW-0732">Signal</keyword>
<dbReference type="Proteomes" id="UP001153269">
    <property type="component" value="Unassembled WGS sequence"/>
</dbReference>
<feature type="chain" id="PRO_5040356910" description="Secreted protein" evidence="1">
    <location>
        <begin position="18"/>
        <end position="139"/>
    </location>
</feature>
<name>A0A9N7Z5C1_PLEPL</name>
<evidence type="ECO:0008006" key="4">
    <source>
        <dbReference type="Google" id="ProtNLM"/>
    </source>
</evidence>
<keyword evidence="3" id="KW-1185">Reference proteome</keyword>
<gene>
    <name evidence="2" type="ORF">PLEPLA_LOCUS38051</name>
</gene>
<feature type="signal peptide" evidence="1">
    <location>
        <begin position="1"/>
        <end position="17"/>
    </location>
</feature>
<dbReference type="AlphaFoldDB" id="A0A9N7Z5C1"/>
<comment type="caution">
    <text evidence="2">The sequence shown here is derived from an EMBL/GenBank/DDBJ whole genome shotgun (WGS) entry which is preliminary data.</text>
</comment>